<dbReference type="AlphaFoldDB" id="A0AB34IF50"/>
<dbReference type="Proteomes" id="UP001515480">
    <property type="component" value="Unassembled WGS sequence"/>
</dbReference>
<feature type="region of interest" description="Disordered" evidence="1">
    <location>
        <begin position="199"/>
        <end position="446"/>
    </location>
</feature>
<name>A0AB34IF50_PRYPA</name>
<protein>
    <recommendedName>
        <fullName evidence="3">J domain-containing protein</fullName>
    </recommendedName>
</protein>
<evidence type="ECO:0000313" key="5">
    <source>
        <dbReference type="Proteomes" id="UP001515480"/>
    </source>
</evidence>
<feature type="chain" id="PRO_5044341585" description="J domain-containing protein" evidence="2">
    <location>
        <begin position="23"/>
        <end position="618"/>
    </location>
</feature>
<organism evidence="4 5">
    <name type="scientific">Prymnesium parvum</name>
    <name type="common">Toxic golden alga</name>
    <dbReference type="NCBI Taxonomy" id="97485"/>
    <lineage>
        <taxon>Eukaryota</taxon>
        <taxon>Haptista</taxon>
        <taxon>Haptophyta</taxon>
        <taxon>Prymnesiophyceae</taxon>
        <taxon>Prymnesiales</taxon>
        <taxon>Prymnesiaceae</taxon>
        <taxon>Prymnesium</taxon>
    </lineage>
</organism>
<proteinExistence type="predicted"/>
<evidence type="ECO:0000256" key="1">
    <source>
        <dbReference type="SAM" id="MobiDB-lite"/>
    </source>
</evidence>
<dbReference type="PROSITE" id="PS50076">
    <property type="entry name" value="DNAJ_2"/>
    <property type="match status" value="1"/>
</dbReference>
<dbReference type="EMBL" id="JBGBPQ010000027">
    <property type="protein sequence ID" value="KAL1498834.1"/>
    <property type="molecule type" value="Genomic_DNA"/>
</dbReference>
<dbReference type="Gene3D" id="1.10.287.110">
    <property type="entry name" value="DnaJ domain"/>
    <property type="match status" value="1"/>
</dbReference>
<dbReference type="SMART" id="SM00271">
    <property type="entry name" value="DnaJ"/>
    <property type="match status" value="1"/>
</dbReference>
<keyword evidence="2" id="KW-0732">Signal</keyword>
<feature type="signal peptide" evidence="2">
    <location>
        <begin position="1"/>
        <end position="22"/>
    </location>
</feature>
<feature type="domain" description="J" evidence="3">
    <location>
        <begin position="48"/>
        <end position="116"/>
    </location>
</feature>
<dbReference type="InterPro" id="IPR036869">
    <property type="entry name" value="J_dom_sf"/>
</dbReference>
<dbReference type="CDD" id="cd06257">
    <property type="entry name" value="DnaJ"/>
    <property type="match status" value="1"/>
</dbReference>
<feature type="region of interest" description="Disordered" evidence="1">
    <location>
        <begin position="564"/>
        <end position="618"/>
    </location>
</feature>
<dbReference type="Pfam" id="PF00226">
    <property type="entry name" value="DnaJ"/>
    <property type="match status" value="1"/>
</dbReference>
<evidence type="ECO:0000313" key="4">
    <source>
        <dbReference type="EMBL" id="KAL1498834.1"/>
    </source>
</evidence>
<sequence length="618" mass="65283">MAHALALLGLLSSSLVAPPARVNRPPPARRCCAPSSREYFRLPRQQRERLEYFELPKAYSEAEVRRQYKRLAAKLHPDLNRDADAVARFQECTREYERLLGECRSAGAREELSRAWVSLGGLAAAVALMCNDPSLCMLVAAAGSFTAWIESNDGWEAALAPLLRRATSSRGGLLAALRAGSESVRRHASSLALPATLIPPRGEEVKGSASPPLRGEEVKGSASPPLRGEEVKGSASPPLRGEEVKGSASPPLRGEEVKGSASPPLRGEEVKGSASPPLRGEEVKGSASPPLRGEEVKGSASPPLRGEEVKGSASPPLRGEEVKGSASPPLRGEEVKGSASPPLRGEEVKGSASPPLRGEEVKGSASPPLRGEEVKGSASPPLRGEEVKGSASPPLRGEEVKGSATPPLRGEEVERTASPPLRGVEVERTASPQRSEEVDRVSHARREAAEAAARAASLHALALDAEARVRVAQSELAWRRHVFSSAAAAVQQLGESGTPARRERAAALLEAARVAAAKQYAGEEALEAAQLNASRAATAAAEAARTSAAREATLHEEIACAASGEQAWRRHSAAPPASNPPRGNDLTRGYDTHIAPTRKANRYQRSATEHKKRFSSTN</sequence>
<feature type="compositionally biased region" description="Basic and acidic residues" evidence="1">
    <location>
        <begin position="424"/>
        <end position="446"/>
    </location>
</feature>
<keyword evidence="5" id="KW-1185">Reference proteome</keyword>
<dbReference type="InterPro" id="IPR001623">
    <property type="entry name" value="DnaJ_domain"/>
</dbReference>
<accession>A0AB34IF50</accession>
<evidence type="ECO:0000259" key="3">
    <source>
        <dbReference type="PROSITE" id="PS50076"/>
    </source>
</evidence>
<evidence type="ECO:0000256" key="2">
    <source>
        <dbReference type="SAM" id="SignalP"/>
    </source>
</evidence>
<dbReference type="SUPFAM" id="SSF46565">
    <property type="entry name" value="Chaperone J-domain"/>
    <property type="match status" value="1"/>
</dbReference>
<gene>
    <name evidence="4" type="ORF">AB1Y20_014136</name>
</gene>
<reference evidence="4 5" key="1">
    <citation type="journal article" date="2024" name="Science">
        <title>Giant polyketide synthase enzymes in the biosynthesis of giant marine polyether toxins.</title>
        <authorList>
            <person name="Fallon T.R."/>
            <person name="Shende V.V."/>
            <person name="Wierzbicki I.H."/>
            <person name="Pendleton A.L."/>
            <person name="Watervoot N.F."/>
            <person name="Auber R.P."/>
            <person name="Gonzalez D.J."/>
            <person name="Wisecaver J.H."/>
            <person name="Moore B.S."/>
        </authorList>
    </citation>
    <scope>NUCLEOTIDE SEQUENCE [LARGE SCALE GENOMIC DNA]</scope>
    <source>
        <strain evidence="4 5">12B1</strain>
    </source>
</reference>
<comment type="caution">
    <text evidence="4">The sequence shown here is derived from an EMBL/GenBank/DDBJ whole genome shotgun (WGS) entry which is preliminary data.</text>
</comment>